<name>A0A3B0V485_9ZZZZ</name>
<dbReference type="InterPro" id="IPR029063">
    <property type="entry name" value="SAM-dependent_MTases_sf"/>
</dbReference>
<evidence type="ECO:0000313" key="1">
    <source>
        <dbReference type="EMBL" id="VAW26766.1"/>
    </source>
</evidence>
<dbReference type="Gene3D" id="3.40.50.150">
    <property type="entry name" value="Vaccinia Virus protein VP39"/>
    <property type="match status" value="1"/>
</dbReference>
<dbReference type="Pfam" id="PF13489">
    <property type="entry name" value="Methyltransf_23"/>
    <property type="match status" value="1"/>
</dbReference>
<sequence>MSNFDKKAADWDKNHDHATRANKLAGYLAEQIDLTKVKKAMEYGSGTGLLSFALKNKIPSIELMDSSIEMTKAAQRKVEEQGIKSLHPVQYDIMTQELPTARYDLIFILQTLHHIDDTALFVQKSTQLLNPKGYLVIIDLVKEDGSFHEDEFHGHKGFVQTELEQKLKDSGLTPTHYGICHIIEKELEDGTIKEYPLFMMVGRK</sequence>
<dbReference type="PANTHER" id="PTHR43861">
    <property type="entry name" value="TRANS-ACONITATE 2-METHYLTRANSFERASE-RELATED"/>
    <property type="match status" value="1"/>
</dbReference>
<dbReference type="AlphaFoldDB" id="A0A3B0V485"/>
<reference evidence="1" key="1">
    <citation type="submission" date="2018-06" db="EMBL/GenBank/DDBJ databases">
        <authorList>
            <person name="Zhirakovskaya E."/>
        </authorList>
    </citation>
    <scope>NUCLEOTIDE SEQUENCE</scope>
</reference>
<dbReference type="CDD" id="cd02440">
    <property type="entry name" value="AdoMet_MTases"/>
    <property type="match status" value="1"/>
</dbReference>
<gene>
    <name evidence="1" type="ORF">MNBD_BACTEROID06-1485</name>
</gene>
<dbReference type="SUPFAM" id="SSF53335">
    <property type="entry name" value="S-adenosyl-L-methionine-dependent methyltransferases"/>
    <property type="match status" value="1"/>
</dbReference>
<proteinExistence type="predicted"/>
<protein>
    <submittedName>
        <fullName evidence="1">Uncharacterized protein</fullName>
    </submittedName>
</protein>
<organism evidence="1">
    <name type="scientific">hydrothermal vent metagenome</name>
    <dbReference type="NCBI Taxonomy" id="652676"/>
    <lineage>
        <taxon>unclassified sequences</taxon>
        <taxon>metagenomes</taxon>
        <taxon>ecological metagenomes</taxon>
    </lineage>
</organism>
<dbReference type="EMBL" id="UOES01000135">
    <property type="protein sequence ID" value="VAW26766.1"/>
    <property type="molecule type" value="Genomic_DNA"/>
</dbReference>
<accession>A0A3B0V485</accession>